<evidence type="ECO:0000313" key="2">
    <source>
        <dbReference type="Proteomes" id="UP000606172"/>
    </source>
</evidence>
<sequence>MADAPGAGEQGFAAVEDDADLGQRVGGGVFGDALGGVVHGRRGHDGGLGPPPLVGGSVDVAVVAGEVTSARDLHDELLKGEGLYRDTTFRDWHRYALTPSVCAG</sequence>
<dbReference type="AlphaFoldDB" id="A0A919V7E8"/>
<dbReference type="EMBL" id="BOOW01000013">
    <property type="protein sequence ID" value="GII92012.1"/>
    <property type="molecule type" value="Genomic_DNA"/>
</dbReference>
<gene>
    <name evidence="1" type="ORF">Ssi02_22430</name>
</gene>
<reference evidence="1" key="1">
    <citation type="submission" date="2021-01" db="EMBL/GenBank/DDBJ databases">
        <title>Whole genome shotgun sequence of Sinosporangium siamense NBRC 109515.</title>
        <authorList>
            <person name="Komaki H."/>
            <person name="Tamura T."/>
        </authorList>
    </citation>
    <scope>NUCLEOTIDE SEQUENCE</scope>
    <source>
        <strain evidence="1">NBRC 109515</strain>
    </source>
</reference>
<organism evidence="1 2">
    <name type="scientific">Sinosporangium siamense</name>
    <dbReference type="NCBI Taxonomy" id="1367973"/>
    <lineage>
        <taxon>Bacteria</taxon>
        <taxon>Bacillati</taxon>
        <taxon>Actinomycetota</taxon>
        <taxon>Actinomycetes</taxon>
        <taxon>Streptosporangiales</taxon>
        <taxon>Streptosporangiaceae</taxon>
        <taxon>Sinosporangium</taxon>
    </lineage>
</organism>
<evidence type="ECO:0000313" key="1">
    <source>
        <dbReference type="EMBL" id="GII92012.1"/>
    </source>
</evidence>
<comment type="caution">
    <text evidence="1">The sequence shown here is derived from an EMBL/GenBank/DDBJ whole genome shotgun (WGS) entry which is preliminary data.</text>
</comment>
<protein>
    <submittedName>
        <fullName evidence="1">Uncharacterized protein</fullName>
    </submittedName>
</protein>
<keyword evidence="2" id="KW-1185">Reference proteome</keyword>
<name>A0A919V7E8_9ACTN</name>
<accession>A0A919V7E8</accession>
<proteinExistence type="predicted"/>
<dbReference type="Proteomes" id="UP000606172">
    <property type="component" value="Unassembled WGS sequence"/>
</dbReference>